<dbReference type="InterPro" id="IPR051095">
    <property type="entry name" value="Dros_DevTransReg"/>
</dbReference>
<dbReference type="EMBL" id="GEDC01022550">
    <property type="protein sequence ID" value="JAS14748.1"/>
    <property type="molecule type" value="Transcribed_RNA"/>
</dbReference>
<evidence type="ECO:0000256" key="8">
    <source>
        <dbReference type="SAM" id="MobiDB-lite"/>
    </source>
</evidence>
<evidence type="ECO:0000256" key="2">
    <source>
        <dbReference type="ARBA" id="ARBA00023015"/>
    </source>
</evidence>
<dbReference type="SMART" id="SM00225">
    <property type="entry name" value="BTB"/>
    <property type="match status" value="1"/>
</dbReference>
<sequence>MTAVAANFWPSMMHHYGAGGGAGSPQQFCLRWNNYQSNLTNVFDQLLQSESFVDVTLACDGHSVKAHKMVLSACSPYFQALFFDNPCQHPIVILKDIKWPELKAVVEFMYKGEINVSQEQIGPLLKVAESLKIRGLADVNSEHDLEAKPGEEGVSMSPQRPMKKRRRTSIEPSSPSEEVPEALELVTTSPPSSLPPPVVPTPMSSSNSMLPLPLPPPPPPPPPPTSADDMEIKPGIAEMIREEERAKMLESSHAWLGASTSSLAADSYQYQLQSMWQKCWNTNQSLVHNLRFRERGPLKSWRPETMAEAIMSVLKEGLSLSQAARKYDIPYPTFVLYANRVHNMLGPSADGGTDLRPKGRGRPQRILLGIWPEAHIQGVIRAVVFRDPQHIKEEAINLGYPRLQESLYGPSCNENSGGVSPGSAAAAAVVAVAQNLRQQMLAAAHHHSTPDHHSNPSFNFLAAHCGNGTGLGVHSPLPSPVDSSPRSSPLSAANNNLEIGLGIGYKPMPNEGINMTRAEHLFQDEIEDLVKRPQPSDTPKVKVGIGVSGMPYKPNVESYSAPRPDTLFQEDLEDFVKSPQPALTPKEPLSLQVDQRD</sequence>
<comment type="subcellular location">
    <subcellularLocation>
        <location evidence="1 7">Nucleus</location>
    </subcellularLocation>
</comment>
<dbReference type="SUPFAM" id="SSF46689">
    <property type="entry name" value="Homeodomain-like"/>
    <property type="match status" value="1"/>
</dbReference>
<dbReference type="CDD" id="cd18315">
    <property type="entry name" value="BTB_POZ_BAB-like"/>
    <property type="match status" value="1"/>
</dbReference>
<reference evidence="12" key="1">
    <citation type="submission" date="2015-12" db="EMBL/GenBank/DDBJ databases">
        <title>De novo transcriptome assembly of four potential Pierce s Disease insect vectors from Arizona vineyards.</title>
        <authorList>
            <person name="Tassone E.E."/>
        </authorList>
    </citation>
    <scope>NUCLEOTIDE SEQUENCE</scope>
</reference>
<evidence type="ECO:0000256" key="3">
    <source>
        <dbReference type="ARBA" id="ARBA00023125"/>
    </source>
</evidence>
<dbReference type="GO" id="GO:0007478">
    <property type="term" value="P:leg disc morphogenesis"/>
    <property type="evidence" value="ECO:0007669"/>
    <property type="project" value="UniProtKB-ARBA"/>
</dbReference>
<evidence type="ECO:0000313" key="12">
    <source>
        <dbReference type="EMBL" id="JAS14748.1"/>
    </source>
</evidence>
<feature type="domain" description="BTB" evidence="9">
    <location>
        <begin position="53"/>
        <end position="118"/>
    </location>
</feature>
<evidence type="ECO:0000256" key="4">
    <source>
        <dbReference type="ARBA" id="ARBA00023163"/>
    </source>
</evidence>
<dbReference type="InterPro" id="IPR007889">
    <property type="entry name" value="HTH_Psq"/>
</dbReference>
<dbReference type="PANTHER" id="PTHR23110">
    <property type="entry name" value="BTB DOMAIN TRANSCRIPTION FACTOR"/>
    <property type="match status" value="1"/>
</dbReference>
<dbReference type="PROSITE" id="PS50097">
    <property type="entry name" value="BTB"/>
    <property type="match status" value="1"/>
</dbReference>
<dbReference type="GO" id="GO:0005634">
    <property type="term" value="C:nucleus"/>
    <property type="evidence" value="ECO:0007669"/>
    <property type="project" value="UniProtKB-SubCell"/>
</dbReference>
<evidence type="ECO:0000256" key="5">
    <source>
        <dbReference type="ARBA" id="ARBA00023242"/>
    </source>
</evidence>
<dbReference type="FunFam" id="3.30.710.10:FF:000120">
    <property type="entry name" value="Bric a brac 2, isoform B"/>
    <property type="match status" value="1"/>
</dbReference>
<dbReference type="GO" id="GO:0006357">
    <property type="term" value="P:regulation of transcription by RNA polymerase II"/>
    <property type="evidence" value="ECO:0007669"/>
    <property type="project" value="TreeGrafter"/>
</dbReference>
<feature type="compositionally biased region" description="Basic and acidic residues" evidence="8">
    <location>
        <begin position="142"/>
        <end position="151"/>
    </location>
</feature>
<keyword evidence="4" id="KW-0804">Transcription</keyword>
<accession>A0A1B6CMZ7</accession>
<dbReference type="AlphaFoldDB" id="A0A1B6CMZ7"/>
<evidence type="ECO:0008006" key="13">
    <source>
        <dbReference type="Google" id="ProtNLM"/>
    </source>
</evidence>
<gene>
    <name evidence="12" type="ORF">g.12301</name>
    <name evidence="11" type="ORF">g.12303</name>
</gene>
<feature type="compositionally biased region" description="Pro residues" evidence="8">
    <location>
        <begin position="212"/>
        <end position="225"/>
    </location>
</feature>
<keyword evidence="2" id="KW-0805">Transcription regulation</keyword>
<dbReference type="Pfam" id="PF05225">
    <property type="entry name" value="HTH_psq"/>
    <property type="match status" value="1"/>
</dbReference>
<name>A0A1B6CMZ7_9HEMI</name>
<organism evidence="12">
    <name type="scientific">Clastoptera arizonana</name>
    <name type="common">Arizona spittle bug</name>
    <dbReference type="NCBI Taxonomy" id="38151"/>
    <lineage>
        <taxon>Eukaryota</taxon>
        <taxon>Metazoa</taxon>
        <taxon>Ecdysozoa</taxon>
        <taxon>Arthropoda</taxon>
        <taxon>Hexapoda</taxon>
        <taxon>Insecta</taxon>
        <taxon>Pterygota</taxon>
        <taxon>Neoptera</taxon>
        <taxon>Paraneoptera</taxon>
        <taxon>Hemiptera</taxon>
        <taxon>Auchenorrhyncha</taxon>
        <taxon>Cercopoidea</taxon>
        <taxon>Clastopteridae</taxon>
        <taxon>Clastoptera</taxon>
    </lineage>
</organism>
<feature type="DNA-binding region" description="H-T-H motif" evidence="7">
    <location>
        <begin position="320"/>
        <end position="340"/>
    </location>
</feature>
<dbReference type="GO" id="GO:0007455">
    <property type="term" value="P:eye-antennal disc morphogenesis"/>
    <property type="evidence" value="ECO:0007669"/>
    <property type="project" value="UniProtKB-ARBA"/>
</dbReference>
<proteinExistence type="predicted"/>
<keyword evidence="3 7" id="KW-0238">DNA-binding</keyword>
<dbReference type="Gene3D" id="3.30.710.10">
    <property type="entry name" value="Potassium Channel Kv1.1, Chain A"/>
    <property type="match status" value="1"/>
</dbReference>
<feature type="domain" description="HTH psq-type" evidence="10">
    <location>
        <begin position="292"/>
        <end position="344"/>
    </location>
</feature>
<evidence type="ECO:0000313" key="11">
    <source>
        <dbReference type="EMBL" id="JAS12046.1"/>
    </source>
</evidence>
<feature type="region of interest" description="Disordered" evidence="8">
    <location>
        <begin position="578"/>
        <end position="597"/>
    </location>
</feature>
<dbReference type="PANTHER" id="PTHR23110:SF109">
    <property type="entry name" value="FI07618P-RELATED"/>
    <property type="match status" value="1"/>
</dbReference>
<evidence type="ECO:0000259" key="9">
    <source>
        <dbReference type="PROSITE" id="PS50097"/>
    </source>
</evidence>
<evidence type="ECO:0000259" key="10">
    <source>
        <dbReference type="PROSITE" id="PS50960"/>
    </source>
</evidence>
<feature type="compositionally biased region" description="Low complexity" evidence="8">
    <location>
        <begin position="201"/>
        <end position="211"/>
    </location>
</feature>
<dbReference type="InterPro" id="IPR011333">
    <property type="entry name" value="SKP1/BTB/POZ_sf"/>
</dbReference>
<dbReference type="InterPro" id="IPR009057">
    <property type="entry name" value="Homeodomain-like_sf"/>
</dbReference>
<feature type="region of interest" description="Disordered" evidence="8">
    <location>
        <begin position="142"/>
        <end position="229"/>
    </location>
</feature>
<dbReference type="PROSITE" id="PS50960">
    <property type="entry name" value="HTH_PSQ"/>
    <property type="match status" value="1"/>
</dbReference>
<dbReference type="SUPFAM" id="SSF54695">
    <property type="entry name" value="POZ domain"/>
    <property type="match status" value="1"/>
</dbReference>
<evidence type="ECO:0000256" key="7">
    <source>
        <dbReference type="PROSITE-ProRule" id="PRU00320"/>
    </source>
</evidence>
<dbReference type="GO" id="GO:0003680">
    <property type="term" value="F:minor groove of adenine-thymine-rich DNA binding"/>
    <property type="evidence" value="ECO:0007669"/>
    <property type="project" value="UniProtKB-ARBA"/>
</dbReference>
<keyword evidence="5 7" id="KW-0539">Nucleus</keyword>
<dbReference type="InterPro" id="IPR000210">
    <property type="entry name" value="BTB/POZ_dom"/>
</dbReference>
<dbReference type="GO" id="GO:0046660">
    <property type="term" value="P:female sex differentiation"/>
    <property type="evidence" value="ECO:0007669"/>
    <property type="project" value="UniProtKB-ARBA"/>
</dbReference>
<evidence type="ECO:0000256" key="6">
    <source>
        <dbReference type="ARBA" id="ARBA00058541"/>
    </source>
</evidence>
<dbReference type="Pfam" id="PF00651">
    <property type="entry name" value="BTB"/>
    <property type="match status" value="1"/>
</dbReference>
<evidence type="ECO:0000256" key="1">
    <source>
        <dbReference type="ARBA" id="ARBA00004123"/>
    </source>
</evidence>
<dbReference type="EMBL" id="GEDC01025252">
    <property type="protein sequence ID" value="JAS12046.1"/>
    <property type="molecule type" value="Transcribed_RNA"/>
</dbReference>
<comment type="function">
    <text evidence="6">Probably acts as a transcriptional regulator. Required for the specification of the tarsal segment. Also involved in antenna development.</text>
</comment>
<protein>
    <recommendedName>
        <fullName evidence="13">BTB domain-containing protein</fullName>
    </recommendedName>
</protein>